<organism evidence="2 3">
    <name type="scientific">Brassica cretica</name>
    <name type="common">Mustard</name>
    <dbReference type="NCBI Taxonomy" id="69181"/>
    <lineage>
        <taxon>Eukaryota</taxon>
        <taxon>Viridiplantae</taxon>
        <taxon>Streptophyta</taxon>
        <taxon>Embryophyta</taxon>
        <taxon>Tracheophyta</taxon>
        <taxon>Spermatophyta</taxon>
        <taxon>Magnoliopsida</taxon>
        <taxon>eudicotyledons</taxon>
        <taxon>Gunneridae</taxon>
        <taxon>Pentapetalae</taxon>
        <taxon>rosids</taxon>
        <taxon>malvids</taxon>
        <taxon>Brassicales</taxon>
        <taxon>Brassicaceae</taxon>
        <taxon>Brassiceae</taxon>
        <taxon>Brassica</taxon>
    </lineage>
</organism>
<evidence type="ECO:0000313" key="3">
    <source>
        <dbReference type="Proteomes" id="UP000712600"/>
    </source>
</evidence>
<gene>
    <name evidence="2" type="ORF">F2Q69_00002420</name>
</gene>
<reference evidence="2" key="1">
    <citation type="submission" date="2019-12" db="EMBL/GenBank/DDBJ databases">
        <title>Genome sequencing and annotation of Brassica cretica.</title>
        <authorList>
            <person name="Studholme D.J."/>
            <person name="Sarris P."/>
        </authorList>
    </citation>
    <scope>NUCLEOTIDE SEQUENCE</scope>
    <source>
        <strain evidence="2">PFS-109/04</strain>
        <tissue evidence="2">Leaf</tissue>
    </source>
</reference>
<comment type="caution">
    <text evidence="2">The sequence shown here is derived from an EMBL/GenBank/DDBJ whole genome shotgun (WGS) entry which is preliminary data.</text>
</comment>
<evidence type="ECO:0000256" key="1">
    <source>
        <dbReference type="SAM" id="MobiDB-lite"/>
    </source>
</evidence>
<accession>A0A8S9P894</accession>
<dbReference type="EMBL" id="QGKX02001521">
    <property type="protein sequence ID" value="KAF3511699.1"/>
    <property type="molecule type" value="Genomic_DNA"/>
</dbReference>
<evidence type="ECO:0000313" key="2">
    <source>
        <dbReference type="EMBL" id="KAF3511699.1"/>
    </source>
</evidence>
<name>A0A8S9P894_BRACR</name>
<proteinExistence type="predicted"/>
<feature type="region of interest" description="Disordered" evidence="1">
    <location>
        <begin position="166"/>
        <end position="185"/>
    </location>
</feature>
<dbReference type="AlphaFoldDB" id="A0A8S9P894"/>
<protein>
    <submittedName>
        <fullName evidence="2">Uncharacterized protein</fullName>
    </submittedName>
</protein>
<sequence>MPREDSPCFWAYIVFEFLNSFRNIGSMSSSAYSTRMKYPMEILNSTRVISSTLLPLSSSASCRTCWWSCDFIPFSGSPQTRRNKRQFDQDSKERVSEDEMRLHDVNEVRSHVGDLDGPCPGRLLAKATGSWSPPAGDPFGAGPGRQLATRTERVLVPCWRPRQPVLWSPVGDPNGMSRGRLPEAG</sequence>
<dbReference type="Proteomes" id="UP000712600">
    <property type="component" value="Unassembled WGS sequence"/>
</dbReference>